<dbReference type="AlphaFoldDB" id="A0A699U3J5"/>
<reference evidence="1" key="1">
    <citation type="journal article" date="2019" name="Sci. Rep.">
        <title>Draft genome of Tanacetum cinerariifolium, the natural source of mosquito coil.</title>
        <authorList>
            <person name="Yamashiro T."/>
            <person name="Shiraishi A."/>
            <person name="Satake H."/>
            <person name="Nakayama K."/>
        </authorList>
    </citation>
    <scope>NUCLEOTIDE SEQUENCE</scope>
</reference>
<dbReference type="EMBL" id="BKCJ011289854">
    <property type="protein sequence ID" value="GFD15919.1"/>
    <property type="molecule type" value="Genomic_DNA"/>
</dbReference>
<name>A0A699U3J5_TANCI</name>
<feature type="non-terminal residue" evidence="1">
    <location>
        <position position="65"/>
    </location>
</feature>
<organism evidence="1">
    <name type="scientific">Tanacetum cinerariifolium</name>
    <name type="common">Dalmatian daisy</name>
    <name type="synonym">Chrysanthemum cinerariifolium</name>
    <dbReference type="NCBI Taxonomy" id="118510"/>
    <lineage>
        <taxon>Eukaryota</taxon>
        <taxon>Viridiplantae</taxon>
        <taxon>Streptophyta</taxon>
        <taxon>Embryophyta</taxon>
        <taxon>Tracheophyta</taxon>
        <taxon>Spermatophyta</taxon>
        <taxon>Magnoliopsida</taxon>
        <taxon>eudicotyledons</taxon>
        <taxon>Gunneridae</taxon>
        <taxon>Pentapetalae</taxon>
        <taxon>asterids</taxon>
        <taxon>campanulids</taxon>
        <taxon>Asterales</taxon>
        <taxon>Asteraceae</taxon>
        <taxon>Asteroideae</taxon>
        <taxon>Anthemideae</taxon>
        <taxon>Anthemidinae</taxon>
        <taxon>Tanacetum</taxon>
    </lineage>
</organism>
<proteinExistence type="predicted"/>
<feature type="non-terminal residue" evidence="1">
    <location>
        <position position="1"/>
    </location>
</feature>
<comment type="caution">
    <text evidence="1">The sequence shown here is derived from an EMBL/GenBank/DDBJ whole genome shotgun (WGS) entry which is preliminary data.</text>
</comment>
<gene>
    <name evidence="1" type="ORF">Tci_887888</name>
</gene>
<evidence type="ECO:0000313" key="1">
    <source>
        <dbReference type="EMBL" id="GFD15919.1"/>
    </source>
</evidence>
<accession>A0A699U3J5</accession>
<sequence>FHKRSIDNLLELEGEYDAVIVCLGARSTFLPELLGRLPLRTCRGITAHLHLPDNISEELPERSPS</sequence>
<protein>
    <submittedName>
        <fullName evidence="1">FAD-dependent oxidoreductase family protein</fullName>
    </submittedName>
</protein>